<accession>A0ABN7AIC4</accession>
<keyword evidence="2" id="KW-1185">Reference proteome</keyword>
<evidence type="ECO:0000313" key="1">
    <source>
        <dbReference type="EMBL" id="BES92015.1"/>
    </source>
</evidence>
<name>A0ABN7AIC4_9HEMI</name>
<gene>
    <name evidence="1" type="ORF">NTJ_04823</name>
</gene>
<organism evidence="1 2">
    <name type="scientific">Nesidiocoris tenuis</name>
    <dbReference type="NCBI Taxonomy" id="355587"/>
    <lineage>
        <taxon>Eukaryota</taxon>
        <taxon>Metazoa</taxon>
        <taxon>Ecdysozoa</taxon>
        <taxon>Arthropoda</taxon>
        <taxon>Hexapoda</taxon>
        <taxon>Insecta</taxon>
        <taxon>Pterygota</taxon>
        <taxon>Neoptera</taxon>
        <taxon>Paraneoptera</taxon>
        <taxon>Hemiptera</taxon>
        <taxon>Heteroptera</taxon>
        <taxon>Panheteroptera</taxon>
        <taxon>Cimicomorpha</taxon>
        <taxon>Miridae</taxon>
        <taxon>Dicyphina</taxon>
        <taxon>Nesidiocoris</taxon>
    </lineage>
</organism>
<sequence length="108" mass="12153">MWADRAERRGRGAGAWRQLASANIPEALRFPRWRVVPPFPLTTHRFSSFGPLALGTVTSPAPCYSRLPDIGFNTSHTRPTSFPLRPTRELLWPISAGSNLGLTRSRRR</sequence>
<protein>
    <submittedName>
        <fullName evidence="1">Uncharacterized protein</fullName>
    </submittedName>
</protein>
<evidence type="ECO:0000313" key="2">
    <source>
        <dbReference type="Proteomes" id="UP001307889"/>
    </source>
</evidence>
<reference evidence="1 2" key="1">
    <citation type="submission" date="2023-09" db="EMBL/GenBank/DDBJ databases">
        <title>Nesidiocoris tenuis whole genome shotgun sequence.</title>
        <authorList>
            <person name="Shibata T."/>
            <person name="Shimoda M."/>
            <person name="Kobayashi T."/>
            <person name="Uehara T."/>
        </authorList>
    </citation>
    <scope>NUCLEOTIDE SEQUENCE [LARGE SCALE GENOMIC DNA]</scope>
    <source>
        <strain evidence="1 2">Japan</strain>
    </source>
</reference>
<dbReference type="EMBL" id="AP028911">
    <property type="protein sequence ID" value="BES92015.1"/>
    <property type="molecule type" value="Genomic_DNA"/>
</dbReference>
<proteinExistence type="predicted"/>
<dbReference type="Proteomes" id="UP001307889">
    <property type="component" value="Chromosome 3"/>
</dbReference>